<accession>A0A2G6MT00</accession>
<dbReference type="Proteomes" id="UP000231203">
    <property type="component" value="Unassembled WGS sequence"/>
</dbReference>
<dbReference type="EMBL" id="PDTI01000016">
    <property type="protein sequence ID" value="PIE63092.1"/>
    <property type="molecule type" value="Genomic_DNA"/>
</dbReference>
<protein>
    <submittedName>
        <fullName evidence="1">Phosphoesterase</fullName>
    </submittedName>
</protein>
<sequence length="213" mass="23959">MNTAQELVLCIDRKNLPASWVTQRTVLPMNFSTFAATCTNAEFSFVPRGIAEEDRQKKQIIPYILLQTFDGGMTAAYNRQGREERLHDLWSIGVGGHINPEDTALGTDNFETILNAGMQRELDEELTRRILSDPIEFIGVISEDITPVGSVHMGAVFLIRTQNPEGYLPGDELHSFTWHTTHALCRLDLELWSELALELVTQHNRVNSLNPGP</sequence>
<dbReference type="Gene3D" id="3.90.79.10">
    <property type="entry name" value="Nucleoside Triphosphate Pyrophosphohydrolase"/>
    <property type="match status" value="1"/>
</dbReference>
<dbReference type="InterPro" id="IPR015797">
    <property type="entry name" value="NUDIX_hydrolase-like_dom_sf"/>
</dbReference>
<dbReference type="SUPFAM" id="SSF55811">
    <property type="entry name" value="Nudix"/>
    <property type="match status" value="1"/>
</dbReference>
<reference evidence="1 2" key="1">
    <citation type="submission" date="2017-10" db="EMBL/GenBank/DDBJ databases">
        <title>Novel microbial diversity and functional potential in the marine mammal oral microbiome.</title>
        <authorList>
            <person name="Dudek N.K."/>
            <person name="Sun C.L."/>
            <person name="Burstein D."/>
            <person name="Kantor R.S."/>
            <person name="Aliaga Goltsman D.S."/>
            <person name="Bik E.M."/>
            <person name="Thomas B.C."/>
            <person name="Banfield J.F."/>
            <person name="Relman D.A."/>
        </authorList>
    </citation>
    <scope>NUCLEOTIDE SEQUENCE [LARGE SCALE GENOMIC DNA]</scope>
    <source>
        <strain evidence="1">DOLJORAL78_47_202</strain>
    </source>
</reference>
<proteinExistence type="predicted"/>
<organism evidence="1 2">
    <name type="scientific">Desulfobacter postgatei</name>
    <dbReference type="NCBI Taxonomy" id="2293"/>
    <lineage>
        <taxon>Bacteria</taxon>
        <taxon>Pseudomonadati</taxon>
        <taxon>Thermodesulfobacteriota</taxon>
        <taxon>Desulfobacteria</taxon>
        <taxon>Desulfobacterales</taxon>
        <taxon>Desulfobacteraceae</taxon>
        <taxon>Desulfobacter</taxon>
    </lineage>
</organism>
<evidence type="ECO:0000313" key="1">
    <source>
        <dbReference type="EMBL" id="PIE63092.1"/>
    </source>
</evidence>
<gene>
    <name evidence="1" type="ORF">CSA25_01855</name>
</gene>
<dbReference type="AlphaFoldDB" id="A0A2G6MT00"/>
<evidence type="ECO:0000313" key="2">
    <source>
        <dbReference type="Proteomes" id="UP000231203"/>
    </source>
</evidence>
<name>A0A2G6MT00_9BACT</name>
<comment type="caution">
    <text evidence="1">The sequence shown here is derived from an EMBL/GenBank/DDBJ whole genome shotgun (WGS) entry which is preliminary data.</text>
</comment>